<evidence type="ECO:0000313" key="3">
    <source>
        <dbReference type="Proteomes" id="UP000829720"/>
    </source>
</evidence>
<feature type="compositionally biased region" description="Polar residues" evidence="1">
    <location>
        <begin position="46"/>
        <end position="76"/>
    </location>
</feature>
<name>A0A8T3E368_9TELE</name>
<feature type="region of interest" description="Disordered" evidence="1">
    <location>
        <begin position="144"/>
        <end position="187"/>
    </location>
</feature>
<evidence type="ECO:0000313" key="2">
    <source>
        <dbReference type="EMBL" id="KAI1901338.1"/>
    </source>
</evidence>
<feature type="compositionally biased region" description="Acidic residues" evidence="1">
    <location>
        <begin position="19"/>
        <end position="31"/>
    </location>
</feature>
<feature type="compositionally biased region" description="Basic residues" evidence="1">
    <location>
        <begin position="174"/>
        <end position="184"/>
    </location>
</feature>
<comment type="caution">
    <text evidence="2">The sequence shown here is derived from an EMBL/GenBank/DDBJ whole genome shotgun (WGS) entry which is preliminary data.</text>
</comment>
<dbReference type="OrthoDB" id="8920667at2759"/>
<accession>A0A8T3E368</accession>
<evidence type="ECO:0000256" key="1">
    <source>
        <dbReference type="SAM" id="MobiDB-lite"/>
    </source>
</evidence>
<feature type="region of interest" description="Disordered" evidence="1">
    <location>
        <begin position="1"/>
        <end position="81"/>
    </location>
</feature>
<feature type="compositionally biased region" description="Basic residues" evidence="1">
    <location>
        <begin position="148"/>
        <end position="161"/>
    </location>
</feature>
<dbReference type="Proteomes" id="UP000829720">
    <property type="component" value="Unassembled WGS sequence"/>
</dbReference>
<organism evidence="2 3">
    <name type="scientific">Albula goreensis</name>
    <dbReference type="NCBI Taxonomy" id="1534307"/>
    <lineage>
        <taxon>Eukaryota</taxon>
        <taxon>Metazoa</taxon>
        <taxon>Chordata</taxon>
        <taxon>Craniata</taxon>
        <taxon>Vertebrata</taxon>
        <taxon>Euteleostomi</taxon>
        <taxon>Actinopterygii</taxon>
        <taxon>Neopterygii</taxon>
        <taxon>Teleostei</taxon>
        <taxon>Albuliformes</taxon>
        <taxon>Albulidae</taxon>
        <taxon>Albula</taxon>
    </lineage>
</organism>
<sequence length="212" mass="23932">MSTGSSDSHWRQVEHMETIEECEEEEDEEDWLVLVTRRQGRRSRSLVKQSTPAQSEESRFTASVTLTGAESTSGEASLSPRSLRLRLHTHGLLPSLQEEDDTPQSSSQRHLWSGGPSTAEFSLGPGLSAAQDVSWEDIDSSWMEPARGKVKQKRGPNRRLSMRAEDGELTLSGQKKKRTRKPRNKMPSVIPEWLAYLMHSIEEATHHELTVE</sequence>
<feature type="compositionally biased region" description="Polar residues" evidence="1">
    <location>
        <begin position="103"/>
        <end position="120"/>
    </location>
</feature>
<proteinExistence type="predicted"/>
<keyword evidence="3" id="KW-1185">Reference proteome</keyword>
<dbReference type="AlphaFoldDB" id="A0A8T3E368"/>
<dbReference type="EMBL" id="JAERUA010000003">
    <property type="protein sequence ID" value="KAI1901338.1"/>
    <property type="molecule type" value="Genomic_DNA"/>
</dbReference>
<feature type="region of interest" description="Disordered" evidence="1">
    <location>
        <begin position="94"/>
        <end position="125"/>
    </location>
</feature>
<feature type="compositionally biased region" description="Basic and acidic residues" evidence="1">
    <location>
        <begin position="8"/>
        <end position="18"/>
    </location>
</feature>
<gene>
    <name evidence="2" type="ORF">AGOR_G00033300</name>
</gene>
<reference evidence="2" key="1">
    <citation type="submission" date="2021-01" db="EMBL/GenBank/DDBJ databases">
        <authorList>
            <person name="Zahm M."/>
            <person name="Roques C."/>
            <person name="Cabau C."/>
            <person name="Klopp C."/>
            <person name="Donnadieu C."/>
            <person name="Jouanno E."/>
            <person name="Lampietro C."/>
            <person name="Louis A."/>
            <person name="Herpin A."/>
            <person name="Echchiki A."/>
            <person name="Berthelot C."/>
            <person name="Parey E."/>
            <person name="Roest-Crollius H."/>
            <person name="Braasch I."/>
            <person name="Postlethwait J."/>
            <person name="Bobe J."/>
            <person name="Montfort J."/>
            <person name="Bouchez O."/>
            <person name="Begum T."/>
            <person name="Mejri S."/>
            <person name="Adams A."/>
            <person name="Chen W.-J."/>
            <person name="Guiguen Y."/>
        </authorList>
    </citation>
    <scope>NUCLEOTIDE SEQUENCE</scope>
    <source>
        <tissue evidence="2">Blood</tissue>
    </source>
</reference>
<protein>
    <submittedName>
        <fullName evidence="2">Uncharacterized protein</fullName>
    </submittedName>
</protein>